<evidence type="ECO:0000256" key="1">
    <source>
        <dbReference type="SAM" id="SignalP"/>
    </source>
</evidence>
<dbReference type="RefSeq" id="WP_061162977.1">
    <property type="nucleotide sequence ID" value="NZ_FCOI02000021.1"/>
</dbReference>
<organism evidence="2 3">
    <name type="scientific">Caballeronia temeraria</name>
    <dbReference type="NCBI Taxonomy" id="1777137"/>
    <lineage>
        <taxon>Bacteria</taxon>
        <taxon>Pseudomonadati</taxon>
        <taxon>Pseudomonadota</taxon>
        <taxon>Betaproteobacteria</taxon>
        <taxon>Burkholderiales</taxon>
        <taxon>Burkholderiaceae</taxon>
        <taxon>Caballeronia</taxon>
    </lineage>
</organism>
<evidence type="ECO:0000313" key="2">
    <source>
        <dbReference type="EMBL" id="SAK78890.1"/>
    </source>
</evidence>
<feature type="signal peptide" evidence="1">
    <location>
        <begin position="1"/>
        <end position="22"/>
    </location>
</feature>
<dbReference type="AlphaFoldDB" id="A0A158C9B7"/>
<evidence type="ECO:0008006" key="4">
    <source>
        <dbReference type="Google" id="ProtNLM"/>
    </source>
</evidence>
<keyword evidence="3" id="KW-1185">Reference proteome</keyword>
<accession>A0A158C9B7</accession>
<feature type="chain" id="PRO_5007622650" description="Secreted protein" evidence="1">
    <location>
        <begin position="23"/>
        <end position="161"/>
    </location>
</feature>
<sequence length="161" mass="17129">MNKAKLLASALAILATLGTAHAQQVMGAKCAGENNGAFDETASHQAVICANAKWQDATTAPLATVNVEKYSEAKALEASYATKDVIGRWRVQQSNDGHRQFTLVANVVALNSDNTAHVVVDLEDSGWQQHVDTTVPLNAATAIATDNRGAEYRITVKRTPA</sequence>
<keyword evidence="1" id="KW-0732">Signal</keyword>
<dbReference type="Proteomes" id="UP000054624">
    <property type="component" value="Unassembled WGS sequence"/>
</dbReference>
<evidence type="ECO:0000313" key="3">
    <source>
        <dbReference type="Proteomes" id="UP000054624"/>
    </source>
</evidence>
<dbReference type="OrthoDB" id="9129868at2"/>
<reference evidence="3" key="1">
    <citation type="submission" date="2016-01" db="EMBL/GenBank/DDBJ databases">
        <authorList>
            <person name="Peeters Charlotte."/>
        </authorList>
    </citation>
    <scope>NUCLEOTIDE SEQUENCE [LARGE SCALE GENOMIC DNA]</scope>
</reference>
<protein>
    <recommendedName>
        <fullName evidence="4">Secreted protein</fullName>
    </recommendedName>
</protein>
<gene>
    <name evidence="2" type="ORF">AWB76_05266</name>
</gene>
<name>A0A158C9B7_9BURK</name>
<proteinExistence type="predicted"/>
<dbReference type="EMBL" id="FCOI02000021">
    <property type="protein sequence ID" value="SAK78890.1"/>
    <property type="molecule type" value="Genomic_DNA"/>
</dbReference>